<feature type="domain" description="Fimbrial-type adhesion" evidence="6">
    <location>
        <begin position="31"/>
        <end position="195"/>
    </location>
</feature>
<evidence type="ECO:0000259" key="6">
    <source>
        <dbReference type="Pfam" id="PF00419"/>
    </source>
</evidence>
<dbReference type="EMBL" id="PZPP01000006">
    <property type="protein sequence ID" value="PTM37343.1"/>
    <property type="molecule type" value="Genomic_DNA"/>
</dbReference>
<feature type="chain" id="PRO_5015439029" evidence="5">
    <location>
        <begin position="25"/>
        <end position="196"/>
    </location>
</feature>
<dbReference type="RefSeq" id="WP_108089587.1">
    <property type="nucleotide sequence ID" value="NZ_PZPP01000006.1"/>
</dbReference>
<protein>
    <submittedName>
        <fullName evidence="7">Fimbrial protein</fullName>
    </submittedName>
</protein>
<dbReference type="GO" id="GO:0043709">
    <property type="term" value="P:cell adhesion involved in single-species biofilm formation"/>
    <property type="evidence" value="ECO:0007669"/>
    <property type="project" value="TreeGrafter"/>
</dbReference>
<dbReference type="PANTHER" id="PTHR33420:SF3">
    <property type="entry name" value="FIMBRIAL SUBUNIT ELFA"/>
    <property type="match status" value="1"/>
</dbReference>
<comment type="similarity">
    <text evidence="2">Belongs to the fimbrial protein family.</text>
</comment>
<name>A0A2T4Y570_ENTCL</name>
<dbReference type="AlphaFoldDB" id="A0A2T4Y570"/>
<organism evidence="7 8">
    <name type="scientific">Enterobacter cloacae</name>
    <dbReference type="NCBI Taxonomy" id="550"/>
    <lineage>
        <taxon>Bacteria</taxon>
        <taxon>Pseudomonadati</taxon>
        <taxon>Pseudomonadota</taxon>
        <taxon>Gammaproteobacteria</taxon>
        <taxon>Enterobacterales</taxon>
        <taxon>Enterobacteriaceae</taxon>
        <taxon>Enterobacter</taxon>
        <taxon>Enterobacter cloacae complex</taxon>
    </lineage>
</organism>
<evidence type="ECO:0000313" key="8">
    <source>
        <dbReference type="Proteomes" id="UP000241614"/>
    </source>
</evidence>
<sequence length="196" mass="20192">MSLKKISMAAATVVLALGSSSSFAATDLGLITFDGAVTDTTCTITTNNGEGTNNITIALPVVKKSDVESTTIDKGVGAKNFELLLTNCPGTVSKASANFMSKNMGSVANGTVDPDSNVAGAATNVSLAMYNNSTSNTDRIMVGQPDNNTQVASVTNGSGKLYYRVAYVPGSAWVKDTNPVTAGKVSANAYFTMSYE</sequence>
<feature type="signal peptide" evidence="5">
    <location>
        <begin position="1"/>
        <end position="24"/>
    </location>
</feature>
<evidence type="ECO:0000256" key="5">
    <source>
        <dbReference type="SAM" id="SignalP"/>
    </source>
</evidence>
<dbReference type="InterPro" id="IPR000259">
    <property type="entry name" value="Adhesion_dom_fimbrial"/>
</dbReference>
<dbReference type="InterPro" id="IPR008966">
    <property type="entry name" value="Adhesion_dom_sf"/>
</dbReference>
<evidence type="ECO:0000256" key="4">
    <source>
        <dbReference type="ARBA" id="ARBA00023263"/>
    </source>
</evidence>
<dbReference type="Proteomes" id="UP000241614">
    <property type="component" value="Unassembled WGS sequence"/>
</dbReference>
<keyword evidence="3 5" id="KW-0732">Signal</keyword>
<comment type="caution">
    <text evidence="7">The sequence shown here is derived from an EMBL/GenBank/DDBJ whole genome shotgun (WGS) entry which is preliminary data.</text>
</comment>
<dbReference type="SUPFAM" id="SSF49401">
    <property type="entry name" value="Bacterial adhesins"/>
    <property type="match status" value="1"/>
</dbReference>
<dbReference type="OrthoDB" id="6555787at2"/>
<accession>A0A2T4Y570</accession>
<keyword evidence="4" id="KW-0281">Fimbrium</keyword>
<evidence type="ECO:0000256" key="1">
    <source>
        <dbReference type="ARBA" id="ARBA00004561"/>
    </source>
</evidence>
<gene>
    <name evidence="7" type="ORF">DA103_04075</name>
</gene>
<proteinExistence type="inferred from homology"/>
<dbReference type="InterPro" id="IPR036937">
    <property type="entry name" value="Adhesion_dom_fimbrial_sf"/>
</dbReference>
<evidence type="ECO:0000256" key="3">
    <source>
        <dbReference type="ARBA" id="ARBA00022729"/>
    </source>
</evidence>
<evidence type="ECO:0000256" key="2">
    <source>
        <dbReference type="ARBA" id="ARBA00006671"/>
    </source>
</evidence>
<comment type="subcellular location">
    <subcellularLocation>
        <location evidence="1">Fimbrium</location>
    </subcellularLocation>
</comment>
<evidence type="ECO:0000313" key="7">
    <source>
        <dbReference type="EMBL" id="PTM37343.1"/>
    </source>
</evidence>
<reference evidence="7 8" key="1">
    <citation type="submission" date="2018-04" db="EMBL/GenBank/DDBJ databases">
        <title>Genome sequencing reveals highly heavy metal resistance and biotechnology application of the novel Enterobacter cloacae amazonensis isolated from wastewater river in Manaus - Amazonas.</title>
        <authorList>
            <person name="Astolfi M.C.T."/>
            <person name="Carvalho E.B.D.S."/>
            <person name="Lacerda L.B."/>
            <person name="Pinto M.V."/>
            <person name="Nogueira V.B."/>
            <person name="Barros A.M."/>
            <person name="Astolfi-Filho S."/>
        </authorList>
    </citation>
    <scope>NUCLEOTIDE SEQUENCE [LARGE SCALE GENOMIC DNA]</scope>
    <source>
        <strain evidence="8">amazonensis</strain>
    </source>
</reference>
<dbReference type="Gene3D" id="2.60.40.1090">
    <property type="entry name" value="Fimbrial-type adhesion domain"/>
    <property type="match status" value="1"/>
</dbReference>
<dbReference type="GO" id="GO:0009289">
    <property type="term" value="C:pilus"/>
    <property type="evidence" value="ECO:0007669"/>
    <property type="project" value="UniProtKB-SubCell"/>
</dbReference>
<dbReference type="PANTHER" id="PTHR33420">
    <property type="entry name" value="FIMBRIAL SUBUNIT ELFA-RELATED"/>
    <property type="match status" value="1"/>
</dbReference>
<dbReference type="Pfam" id="PF00419">
    <property type="entry name" value="Fimbrial"/>
    <property type="match status" value="1"/>
</dbReference>
<dbReference type="InterPro" id="IPR050263">
    <property type="entry name" value="Bact_Fimbrial_Adh_Pro"/>
</dbReference>